<sequence length="165" mass="18124">MAIPLGSPITAHSNFFAKSVIIPEPGLAQENIRAYINYTLNTNTPTSYFAYLDLYGGACSQANAVRIETFAAFSHRNRSWVAQHYGWADIDANFPDQGVDYNNGLNNALASGVGTSYTSHEGYIGPKLAEEEAHSQYYGPIVYSKVKSIKTKVDTYDLFSSSFSI</sequence>
<protein>
    <submittedName>
        <fullName evidence="1">FAD-binding PCMH-type domain-containing protein</fullName>
    </submittedName>
</protein>
<keyword evidence="2" id="KW-1185">Reference proteome</keyword>
<dbReference type="Gene3D" id="3.40.462.20">
    <property type="match status" value="1"/>
</dbReference>
<reference evidence="1 2" key="1">
    <citation type="journal article" date="2024" name="J. Plant Pathol.">
        <title>Sequence and assembly of the genome of Seiridium unicorne, isolate CBS 538.82, causal agent of cypress canker disease.</title>
        <authorList>
            <person name="Scali E."/>
            <person name="Rocca G.D."/>
            <person name="Danti R."/>
            <person name="Garbelotto M."/>
            <person name="Barberini S."/>
            <person name="Baroncelli R."/>
            <person name="Emiliani G."/>
        </authorList>
    </citation>
    <scope>NUCLEOTIDE SEQUENCE [LARGE SCALE GENOMIC DNA]</scope>
    <source>
        <strain evidence="1 2">BM-138-508</strain>
    </source>
</reference>
<comment type="caution">
    <text evidence="1">The sequence shown here is derived from an EMBL/GenBank/DDBJ whole genome shotgun (WGS) entry which is preliminary data.</text>
</comment>
<dbReference type="EMBL" id="JARVKF010000024">
    <property type="protein sequence ID" value="KAK9425152.1"/>
    <property type="molecule type" value="Genomic_DNA"/>
</dbReference>
<evidence type="ECO:0000313" key="1">
    <source>
        <dbReference type="EMBL" id="KAK9425152.1"/>
    </source>
</evidence>
<proteinExistence type="predicted"/>
<evidence type="ECO:0000313" key="2">
    <source>
        <dbReference type="Proteomes" id="UP001408356"/>
    </source>
</evidence>
<dbReference type="Proteomes" id="UP001408356">
    <property type="component" value="Unassembled WGS sequence"/>
</dbReference>
<gene>
    <name evidence="1" type="ORF">SUNI508_03292</name>
</gene>
<organism evidence="1 2">
    <name type="scientific">Seiridium unicorne</name>
    <dbReference type="NCBI Taxonomy" id="138068"/>
    <lineage>
        <taxon>Eukaryota</taxon>
        <taxon>Fungi</taxon>
        <taxon>Dikarya</taxon>
        <taxon>Ascomycota</taxon>
        <taxon>Pezizomycotina</taxon>
        <taxon>Sordariomycetes</taxon>
        <taxon>Xylariomycetidae</taxon>
        <taxon>Amphisphaeriales</taxon>
        <taxon>Sporocadaceae</taxon>
        <taxon>Seiridium</taxon>
    </lineage>
</organism>
<accession>A0ABR2VDZ5</accession>
<name>A0ABR2VDZ5_9PEZI</name>